<protein>
    <submittedName>
        <fullName evidence="2">CHAT domain-containing protein</fullName>
    </submittedName>
</protein>
<dbReference type="SUPFAM" id="SSF48452">
    <property type="entry name" value="TPR-like"/>
    <property type="match status" value="1"/>
</dbReference>
<dbReference type="PANTHER" id="PTHR19959">
    <property type="entry name" value="KINESIN LIGHT CHAIN"/>
    <property type="match status" value="1"/>
</dbReference>
<dbReference type="Gene3D" id="1.25.40.10">
    <property type="entry name" value="Tetratricopeptide repeat domain"/>
    <property type="match status" value="3"/>
</dbReference>
<dbReference type="AlphaFoldDB" id="A0A9P5Y364"/>
<name>A0A9P5Y364_9AGAR</name>
<evidence type="ECO:0000313" key="2">
    <source>
        <dbReference type="EMBL" id="KAF9460370.1"/>
    </source>
</evidence>
<organism evidence="2 3">
    <name type="scientific">Collybia nuda</name>
    <dbReference type="NCBI Taxonomy" id="64659"/>
    <lineage>
        <taxon>Eukaryota</taxon>
        <taxon>Fungi</taxon>
        <taxon>Dikarya</taxon>
        <taxon>Basidiomycota</taxon>
        <taxon>Agaricomycotina</taxon>
        <taxon>Agaricomycetes</taxon>
        <taxon>Agaricomycetidae</taxon>
        <taxon>Agaricales</taxon>
        <taxon>Tricholomatineae</taxon>
        <taxon>Clitocybaceae</taxon>
        <taxon>Collybia</taxon>
    </lineage>
</organism>
<reference evidence="2" key="1">
    <citation type="submission" date="2020-11" db="EMBL/GenBank/DDBJ databases">
        <authorList>
            <consortium name="DOE Joint Genome Institute"/>
            <person name="Ahrendt S."/>
            <person name="Riley R."/>
            <person name="Andreopoulos W."/>
            <person name="Labutti K."/>
            <person name="Pangilinan J."/>
            <person name="Ruiz-Duenas F.J."/>
            <person name="Barrasa J.M."/>
            <person name="Sanchez-Garcia M."/>
            <person name="Camarero S."/>
            <person name="Miyauchi S."/>
            <person name="Serrano A."/>
            <person name="Linde D."/>
            <person name="Babiker R."/>
            <person name="Drula E."/>
            <person name="Ayuso-Fernandez I."/>
            <person name="Pacheco R."/>
            <person name="Padilla G."/>
            <person name="Ferreira P."/>
            <person name="Barriuso J."/>
            <person name="Kellner H."/>
            <person name="Castanera R."/>
            <person name="Alfaro M."/>
            <person name="Ramirez L."/>
            <person name="Pisabarro A.G."/>
            <person name="Kuo A."/>
            <person name="Tritt A."/>
            <person name="Lipzen A."/>
            <person name="He G."/>
            <person name="Yan M."/>
            <person name="Ng V."/>
            <person name="Cullen D."/>
            <person name="Martin F."/>
            <person name="Rosso M.-N."/>
            <person name="Henrissat B."/>
            <person name="Hibbett D."/>
            <person name="Martinez A.T."/>
            <person name="Grigoriev I.V."/>
        </authorList>
    </citation>
    <scope>NUCLEOTIDE SEQUENCE</scope>
    <source>
        <strain evidence="2">CBS 247.69</strain>
    </source>
</reference>
<dbReference type="Pfam" id="PF13374">
    <property type="entry name" value="TPR_10"/>
    <property type="match status" value="2"/>
</dbReference>
<evidence type="ECO:0000313" key="3">
    <source>
        <dbReference type="Proteomes" id="UP000807353"/>
    </source>
</evidence>
<dbReference type="SUPFAM" id="SSF81901">
    <property type="entry name" value="HCP-like"/>
    <property type="match status" value="2"/>
</dbReference>
<keyword evidence="3" id="KW-1185">Reference proteome</keyword>
<comment type="caution">
    <text evidence="2">The sequence shown here is derived from an EMBL/GenBank/DDBJ whole genome shotgun (WGS) entry which is preliminary data.</text>
</comment>
<dbReference type="Proteomes" id="UP000807353">
    <property type="component" value="Unassembled WGS sequence"/>
</dbReference>
<evidence type="ECO:0000259" key="1">
    <source>
        <dbReference type="Pfam" id="PF12770"/>
    </source>
</evidence>
<dbReference type="Pfam" id="PF12770">
    <property type="entry name" value="CHAT"/>
    <property type="match status" value="1"/>
</dbReference>
<dbReference type="OrthoDB" id="9991317at2759"/>
<dbReference type="InterPro" id="IPR024983">
    <property type="entry name" value="CHAT_dom"/>
</dbReference>
<sequence>MDVSGPNIIVGLDVIEAMEEKPIKGCQTMEHYFDLGLTFHQRYEHTHQQEELGSAIINYKNGLETSSTDKDLLGLLLNNLGLALLTQYQRLGNLKDLEEASFRHEEALDSCPTDHPDRHTFLSNLANVVQIRYKQLGEIKDLEKAIESHEKALDLHQLGHPDRSMSLNNLAAALLTRYQQLGKINDLQKAVNCHREVMDLCPPDDYLRSKFMNSFANALQVQYRQFGAIEDLDQAIVWNKKALDLCSLGHPDRSRFLNTLANALQTRYKQLGEIKDLQKAIICHQEALSLRLPGHPDRLMSLNYLASALLVRHRQLGKMKDLEDAIMWNEQALYLCLPSYPLRPTLLNNLASALQTRYKQLGEMKDLKKAIMWNEQALSLSLPGNPLRSTFLNNLANALKTRYKQTGDIKDLKKALIYHKQALYLCLAGHSLRSMSLNNLGNTLWDMYEQAGKIKDLEKAIICHEQALALRPPGHLGRPISLNNLAEALQTRFKLIGNIHDMEKAMMFHAQALNLRPQGHPDRTISLKNLGDIFQTRYEQLGIPGDLKSAIIYYKQAAFHEMSGLPDRLRAAKQWAISAHRQQLSSTISAYFLALNLQQQHLALLPSLLSQQRLIEKSSRLSLDAASYAIHAGKPELAVQFLEQGRSILWSKIQGYRQSLQEIAHKSPQLAKEFQAVSTRLEYNATSADVDVVVLQRALSEKWTILLGEIRKLDGLSNFMQGIPFRDLKNVSAEGPVIIVNISNFSSDAIILVFNRPLSTIALNNASPQVLRYLLGQLSKSTESSDYSRNAYQVLRHLWYAIVEPIVKQLLLLGIPEKSHIWWCPTSYLCALPIHAAGPYKKGSKNLPDLFVSSYTPTLKSLIRARSNIPKPQSLLSLLIISQPDDTIPYVFEEAKIVNGFQKQVYTCSGQDADKKNVLAALQSHSWVHFACHGHLEEQPFSSWFQLHQGESLTVLDLAKNQLSNAEFAFLSACHSASGSTHSTPDESIHFAAALQFSGFRSIIGTLWAMIDDDGPSITTEFHKYMFRNPATVDLKDAALALNIATRELRKQHVPLERWINFIHIGL</sequence>
<feature type="domain" description="CHAT" evidence="1">
    <location>
        <begin position="794"/>
        <end position="1066"/>
    </location>
</feature>
<proteinExistence type="predicted"/>
<dbReference type="EMBL" id="MU150299">
    <property type="protein sequence ID" value="KAF9460370.1"/>
    <property type="molecule type" value="Genomic_DNA"/>
</dbReference>
<accession>A0A9P5Y364</accession>
<dbReference type="PANTHER" id="PTHR19959:SF119">
    <property type="entry name" value="FUNGAL LIPASE-LIKE DOMAIN-CONTAINING PROTEIN"/>
    <property type="match status" value="1"/>
</dbReference>
<gene>
    <name evidence="2" type="ORF">BDZ94DRAFT_1324077</name>
</gene>
<dbReference type="InterPro" id="IPR011990">
    <property type="entry name" value="TPR-like_helical_dom_sf"/>
</dbReference>